<dbReference type="InterPro" id="IPR048327">
    <property type="entry name" value="Dyp_perox_N"/>
</dbReference>
<dbReference type="SUPFAM" id="SSF54909">
    <property type="entry name" value="Dimeric alpha+beta barrel"/>
    <property type="match status" value="1"/>
</dbReference>
<dbReference type="GO" id="GO:0004601">
    <property type="term" value="F:peroxidase activity"/>
    <property type="evidence" value="ECO:0007669"/>
    <property type="project" value="UniProtKB-KW"/>
</dbReference>
<dbReference type="InterPro" id="IPR048328">
    <property type="entry name" value="Dyp_perox_C"/>
</dbReference>
<protein>
    <submittedName>
        <fullName evidence="10">Deferrochelatase</fullName>
    </submittedName>
    <submittedName>
        <fullName evidence="9">Dyp-type peroxidase</fullName>
    </submittedName>
</protein>
<dbReference type="GeneID" id="72398506"/>
<dbReference type="PROSITE" id="PS51404">
    <property type="entry name" value="DYP_PEROXIDASE"/>
    <property type="match status" value="1"/>
</dbReference>
<accession>A0A1C3IKV5</accession>
<dbReference type="InterPro" id="IPR011008">
    <property type="entry name" value="Dimeric_a/b-barrel"/>
</dbReference>
<evidence type="ECO:0000259" key="8">
    <source>
        <dbReference type="Pfam" id="PF20628"/>
    </source>
</evidence>
<evidence type="ECO:0000313" key="10">
    <source>
        <dbReference type="EMBL" id="PMF21219.1"/>
    </source>
</evidence>
<evidence type="ECO:0000313" key="11">
    <source>
        <dbReference type="Proteomes" id="UP000235405"/>
    </source>
</evidence>
<dbReference type="GO" id="GO:0005829">
    <property type="term" value="C:cytosol"/>
    <property type="evidence" value="ECO:0007669"/>
    <property type="project" value="TreeGrafter"/>
</dbReference>
<comment type="similarity">
    <text evidence="6">Belongs to the DyP-type peroxidase family.</text>
</comment>
<dbReference type="EMBL" id="MCSW01000172">
    <property type="protein sequence ID" value="PMF21219.1"/>
    <property type="molecule type" value="Genomic_DNA"/>
</dbReference>
<proteinExistence type="inferred from homology"/>
<name>A0A0P6YMY2_VIBSP</name>
<dbReference type="Proteomes" id="UP000235405">
    <property type="component" value="Unassembled WGS sequence"/>
</dbReference>
<dbReference type="NCBIfam" id="TIGR01413">
    <property type="entry name" value="Dyp_perox_fam"/>
    <property type="match status" value="1"/>
</dbReference>
<dbReference type="EMBL" id="JAUYVL010000013">
    <property type="protein sequence ID" value="MDP2502770.1"/>
    <property type="molecule type" value="Genomic_DNA"/>
</dbReference>
<dbReference type="Pfam" id="PF04261">
    <property type="entry name" value="Dyp_perox_N"/>
    <property type="match status" value="1"/>
</dbReference>
<comment type="caution">
    <text evidence="10">The sequence shown here is derived from an EMBL/GenBank/DDBJ whole genome shotgun (WGS) entry which is preliminary data.</text>
</comment>
<evidence type="ECO:0000256" key="2">
    <source>
        <dbReference type="ARBA" id="ARBA00022559"/>
    </source>
</evidence>
<keyword evidence="3" id="KW-0479">Metal-binding</keyword>
<evidence type="ECO:0000256" key="4">
    <source>
        <dbReference type="ARBA" id="ARBA00023002"/>
    </source>
</evidence>
<accession>A0A0P6YMY2</accession>
<dbReference type="Pfam" id="PF20628">
    <property type="entry name" value="Dyp_perox_C"/>
    <property type="match status" value="1"/>
</dbReference>
<reference evidence="10" key="3">
    <citation type="journal article" date="2018" name="Nature">
        <title>A major lineage of non-tailed dsDNA viruses as unrecognized killers of marine bacteria.</title>
        <authorList>
            <person name="Kauffman K.M."/>
            <person name="Hussain F.A."/>
            <person name="Yang J."/>
            <person name="Arevalo P."/>
            <person name="Brown J.M."/>
            <person name="Chang W.K."/>
            <person name="VanInsberghe D."/>
            <person name="Elsherbini J."/>
            <person name="Sharma R.S."/>
            <person name="Cutler M.B."/>
            <person name="Kelly L."/>
            <person name="Polz M.F."/>
        </authorList>
    </citation>
    <scope>NUCLEOTIDE SEQUENCE</scope>
    <source>
        <strain evidence="10">10N.286.54.F3</strain>
    </source>
</reference>
<dbReference type="GO" id="GO:0046872">
    <property type="term" value="F:metal ion binding"/>
    <property type="evidence" value="ECO:0007669"/>
    <property type="project" value="UniProtKB-KW"/>
</dbReference>
<evidence type="ECO:0000259" key="7">
    <source>
        <dbReference type="Pfam" id="PF04261"/>
    </source>
</evidence>
<evidence type="ECO:0000256" key="3">
    <source>
        <dbReference type="ARBA" id="ARBA00022723"/>
    </source>
</evidence>
<dbReference type="PANTHER" id="PTHR30521:SF0">
    <property type="entry name" value="DYP-TYPE PEROXIDASE FAMILY PROTEIN"/>
    <property type="match status" value="1"/>
</dbReference>
<dbReference type="InterPro" id="IPR006314">
    <property type="entry name" value="Dyp_peroxidase"/>
</dbReference>
<keyword evidence="5" id="KW-0408">Iron</keyword>
<dbReference type="RefSeq" id="WP_004734269.1">
    <property type="nucleotide sequence ID" value="NZ_AP025508.1"/>
</dbReference>
<gene>
    <name evidence="10" type="ORF">BCV19_08835</name>
    <name evidence="9" type="ORF">Q8W42_18800</name>
</gene>
<sequence length="307" mass="33845">MLNTSNEQPKIQSAILPEAGPFALYVQLKVNENAANVLAELQKLPSLIDELNQTQPDANLTASVAFSKAFWDKFEQAAPSDLIDFPALGEGDVTAPSTLSDVLIHCHSNRHDLHFFILRKLLSEVAVDVEVVDETYGYRFLDSRDMTDFVDGTENPKDAQRAEVAIVPEGEFAGGSYVMVQRFVHNLPAWNRLNVSAQEKVVGRTKPDSIELDDVPAASHVGRVDIKEEGKGLKIVRHSLPYGTATGDHGLLFIAYCNVRHNFDAMLESMYGVTDGKTDQLLRFTKAVTGAYYFAPSTDMLSALTIK</sequence>
<dbReference type="AlphaFoldDB" id="A0A0P6YMY2"/>
<reference evidence="9" key="4">
    <citation type="submission" date="2023-07" db="EMBL/GenBank/DDBJ databases">
        <title>Genome content predicts the carbon catabolic preferences of heterotrophic bacteria.</title>
        <authorList>
            <person name="Gralka M."/>
        </authorList>
    </citation>
    <scope>NUCLEOTIDE SEQUENCE</scope>
    <source>
        <strain evidence="9">6E02</strain>
    </source>
</reference>
<keyword evidence="2 9" id="KW-0575">Peroxidase</keyword>
<dbReference type="Proteomes" id="UP001177935">
    <property type="component" value="Unassembled WGS sequence"/>
</dbReference>
<reference evidence="11" key="1">
    <citation type="submission" date="2016-07" db="EMBL/GenBank/DDBJ databases">
        <title>Nontailed viruses are major unrecognized killers of bacteria in the ocean.</title>
        <authorList>
            <person name="Kauffman K."/>
            <person name="Hussain F."/>
            <person name="Yang J."/>
            <person name="Arevalo P."/>
            <person name="Brown J."/>
            <person name="Cutler M."/>
            <person name="Kelly L."/>
            <person name="Polz M.F."/>
        </authorList>
    </citation>
    <scope>NUCLEOTIDE SEQUENCE [LARGE SCALE GENOMIC DNA]</scope>
    <source>
        <strain evidence="11">10N.286.54.F3</strain>
    </source>
</reference>
<evidence type="ECO:0000313" key="9">
    <source>
        <dbReference type="EMBL" id="MDP2502770.1"/>
    </source>
</evidence>
<comment type="cofactor">
    <cofactor evidence="1">
        <name>heme b</name>
        <dbReference type="ChEBI" id="CHEBI:60344"/>
    </cofactor>
</comment>
<dbReference type="PANTHER" id="PTHR30521">
    <property type="entry name" value="DEFERROCHELATASE/PEROXIDASE"/>
    <property type="match status" value="1"/>
</dbReference>
<dbReference type="GO" id="GO:0020037">
    <property type="term" value="F:heme binding"/>
    <property type="evidence" value="ECO:0007669"/>
    <property type="project" value="InterPro"/>
</dbReference>
<feature type="domain" description="Dyp-type peroxidase N-terminal" evidence="7">
    <location>
        <begin position="12"/>
        <end position="139"/>
    </location>
</feature>
<evidence type="ECO:0000256" key="6">
    <source>
        <dbReference type="ARBA" id="ARBA00025737"/>
    </source>
</evidence>
<feature type="domain" description="Dyp-type peroxidase C-terminal" evidence="8">
    <location>
        <begin position="142"/>
        <end position="299"/>
    </location>
</feature>
<organism evidence="10 11">
    <name type="scientific">Vibrio splendidus</name>
    <dbReference type="NCBI Taxonomy" id="29497"/>
    <lineage>
        <taxon>Bacteria</taxon>
        <taxon>Pseudomonadati</taxon>
        <taxon>Pseudomonadota</taxon>
        <taxon>Gammaproteobacteria</taxon>
        <taxon>Vibrionales</taxon>
        <taxon>Vibrionaceae</taxon>
        <taxon>Vibrio</taxon>
    </lineage>
</organism>
<keyword evidence="4" id="KW-0560">Oxidoreductase</keyword>
<reference evidence="10" key="2">
    <citation type="submission" date="2016-07" db="EMBL/GenBank/DDBJ databases">
        <authorList>
            <person name="Wan K."/>
            <person name="Booth B."/>
            <person name="Spirohn K."/>
            <person name="Hao T."/>
            <person name="Hu Y."/>
            <person name="Calderwood M."/>
            <person name="Hill D."/>
            <person name="Mohr S."/>
            <person name="Vidal M."/>
            <person name="Celniker S."/>
            <person name="Perrimon N."/>
        </authorList>
    </citation>
    <scope>NUCLEOTIDE SEQUENCE</scope>
    <source>
        <strain evidence="10">10N.286.54.F3</strain>
    </source>
</reference>
<evidence type="ECO:0000256" key="1">
    <source>
        <dbReference type="ARBA" id="ARBA00001970"/>
    </source>
</evidence>
<evidence type="ECO:0000256" key="5">
    <source>
        <dbReference type="ARBA" id="ARBA00023004"/>
    </source>
</evidence>